<dbReference type="InterPro" id="IPR050211">
    <property type="entry name" value="FOX_domain-containing"/>
</dbReference>
<dbReference type="InterPro" id="IPR036388">
    <property type="entry name" value="WH-like_DNA-bd_sf"/>
</dbReference>
<evidence type="ECO:0000256" key="2">
    <source>
        <dbReference type="ARBA" id="ARBA00023242"/>
    </source>
</evidence>
<dbReference type="InterPro" id="IPR036390">
    <property type="entry name" value="WH_DNA-bd_sf"/>
</dbReference>
<evidence type="ECO:0000256" key="4">
    <source>
        <dbReference type="SAM" id="MobiDB-lite"/>
    </source>
</evidence>
<dbReference type="Gene3D" id="1.10.10.10">
    <property type="entry name" value="Winged helix-like DNA-binding domain superfamily/Winged helix DNA-binding domain"/>
    <property type="match status" value="1"/>
</dbReference>
<reference evidence="7" key="1">
    <citation type="submission" date="2025-08" db="UniProtKB">
        <authorList>
            <consortium name="RefSeq"/>
        </authorList>
    </citation>
    <scope>IDENTIFICATION</scope>
</reference>
<dbReference type="Pfam" id="PF00250">
    <property type="entry name" value="Forkhead"/>
    <property type="match status" value="1"/>
</dbReference>
<accession>A0ABM1DU15</accession>
<evidence type="ECO:0000313" key="7">
    <source>
        <dbReference type="RefSeq" id="XP_014663436.1"/>
    </source>
</evidence>
<sequence>MGRSGALAPQHSEYDSQYPRPTAPMQVGYPSYTASSPSPSGLGAMPPLPYDQAGYYRQSYSTMAAMNPGMTGMSGMSMGSMSSMYHDQYGTMAAAARPYASPYGAAQHHAQAKDMVKPPYSYIALIAMGIQNAPEKKITLNGIYSFIMERFPFYRNNKQGWQNSIRHNLSLNDCFVKVARDDKKPGKGSYWTLDPESLNMFDNGSYLRRRRRFKKQKDPERDKAMRHAHKEDGETPLRGRDHVGSPERNNSGDASKDSCVYQTGGGADEPLADVSGGDSTDRDTQESSSAAAVTKLEPIDIKASELSSCMKPDVPKAPLQPTNAALLDDAQGVSNFSVENIMTNAATSTAVDVGTTVTTSSPRDHYLMGGYVPSGARDAGLYSASCGQTNNLYQCSMQSYNVVNRDSSMQHMSIVPSQVEDGQVMTQLGSAPPSMLSQHQSYITRTNPWYSEASVRAADPTGSYTMYDASRYLSPAPEHLNSSACQAGLRSAYRTPTSGYPYDCSKF</sequence>
<dbReference type="PANTHER" id="PTHR11829">
    <property type="entry name" value="FORKHEAD BOX PROTEIN"/>
    <property type="match status" value="1"/>
</dbReference>
<feature type="compositionally biased region" description="Basic and acidic residues" evidence="4">
    <location>
        <begin position="216"/>
        <end position="245"/>
    </location>
</feature>
<feature type="DNA-binding region" description="Fork-head" evidence="3">
    <location>
        <begin position="117"/>
        <end position="211"/>
    </location>
</feature>
<proteinExistence type="predicted"/>
<feature type="region of interest" description="Disordered" evidence="4">
    <location>
        <begin position="209"/>
        <end position="296"/>
    </location>
</feature>
<feature type="compositionally biased region" description="Low complexity" evidence="4">
    <location>
        <begin position="29"/>
        <end position="40"/>
    </location>
</feature>
<dbReference type="Proteomes" id="UP000695022">
    <property type="component" value="Unplaced"/>
</dbReference>
<keyword evidence="2 3" id="KW-0539">Nucleus</keyword>
<dbReference type="PROSITE" id="PS50039">
    <property type="entry name" value="FORK_HEAD_3"/>
    <property type="match status" value="1"/>
</dbReference>
<keyword evidence="6" id="KW-1185">Reference proteome</keyword>
<feature type="region of interest" description="Disordered" evidence="4">
    <location>
        <begin position="1"/>
        <end position="40"/>
    </location>
</feature>
<dbReference type="InterPro" id="IPR001766">
    <property type="entry name" value="Fork_head_dom"/>
</dbReference>
<evidence type="ECO:0000256" key="3">
    <source>
        <dbReference type="PROSITE-ProRule" id="PRU00089"/>
    </source>
</evidence>
<dbReference type="SUPFAM" id="SSF46785">
    <property type="entry name" value="Winged helix' DNA-binding domain"/>
    <property type="match status" value="1"/>
</dbReference>
<evidence type="ECO:0000259" key="5">
    <source>
        <dbReference type="PROSITE" id="PS50039"/>
    </source>
</evidence>
<evidence type="ECO:0000313" key="6">
    <source>
        <dbReference type="Proteomes" id="UP000695022"/>
    </source>
</evidence>
<dbReference type="SMART" id="SM00339">
    <property type="entry name" value="FH"/>
    <property type="match status" value="1"/>
</dbReference>
<feature type="domain" description="Fork-head" evidence="5">
    <location>
        <begin position="117"/>
        <end position="211"/>
    </location>
</feature>
<keyword evidence="1 3" id="KW-0238">DNA-binding</keyword>
<name>A0ABM1DU15_PRICU</name>
<dbReference type="InterPro" id="IPR030456">
    <property type="entry name" value="TF_fork_head_CS_2"/>
</dbReference>
<dbReference type="RefSeq" id="XP_014663436.1">
    <property type="nucleotide sequence ID" value="XM_014807950.1"/>
</dbReference>
<gene>
    <name evidence="7" type="primary">LOC106806096</name>
</gene>
<organism evidence="6 7">
    <name type="scientific">Priapulus caudatus</name>
    <name type="common">Priapulid worm</name>
    <dbReference type="NCBI Taxonomy" id="37621"/>
    <lineage>
        <taxon>Eukaryota</taxon>
        <taxon>Metazoa</taxon>
        <taxon>Ecdysozoa</taxon>
        <taxon>Scalidophora</taxon>
        <taxon>Priapulida</taxon>
        <taxon>Priapulimorpha</taxon>
        <taxon>Priapulimorphida</taxon>
        <taxon>Priapulidae</taxon>
        <taxon>Priapulus</taxon>
    </lineage>
</organism>
<dbReference type="PANTHER" id="PTHR11829:SF388">
    <property type="entry name" value="FORK HEAD DOMAIN-CONTAINING PROTEIN L1-RELATED"/>
    <property type="match status" value="1"/>
</dbReference>
<dbReference type="PROSITE" id="PS00658">
    <property type="entry name" value="FORK_HEAD_2"/>
    <property type="match status" value="1"/>
</dbReference>
<dbReference type="GeneID" id="106806096"/>
<evidence type="ECO:0000256" key="1">
    <source>
        <dbReference type="ARBA" id="ARBA00023125"/>
    </source>
</evidence>
<comment type="subcellular location">
    <subcellularLocation>
        <location evidence="3">Nucleus</location>
    </subcellularLocation>
</comment>
<protein>
    <submittedName>
        <fullName evidence="7">Forkhead box C1-B-like</fullName>
    </submittedName>
</protein>
<dbReference type="PRINTS" id="PR00053">
    <property type="entry name" value="FORKHEAD"/>
</dbReference>